<evidence type="ECO:0000259" key="4">
    <source>
        <dbReference type="Pfam" id="PF13229"/>
    </source>
</evidence>
<dbReference type="PANTHER" id="PTHR14695">
    <property type="entry name" value="SHC SH2-DOMAIN BINDING PROTEIN 1-RELATED"/>
    <property type="match status" value="1"/>
</dbReference>
<accession>A0AAV6V3Q3</accession>
<evidence type="ECO:0008006" key="8">
    <source>
        <dbReference type="Google" id="ProtNLM"/>
    </source>
</evidence>
<dbReference type="InterPro" id="IPR057508">
    <property type="entry name" value="SHCBP-like_N"/>
</dbReference>
<name>A0AAV6V3Q3_9ARAC</name>
<evidence type="ECO:0000313" key="7">
    <source>
        <dbReference type="Proteomes" id="UP000827092"/>
    </source>
</evidence>
<dbReference type="PANTHER" id="PTHR14695:SF4">
    <property type="entry name" value="PROTEIN NESSUN DORMA"/>
    <property type="match status" value="1"/>
</dbReference>
<keyword evidence="3" id="KW-0206">Cytoskeleton</keyword>
<evidence type="ECO:0000256" key="3">
    <source>
        <dbReference type="ARBA" id="ARBA00023212"/>
    </source>
</evidence>
<dbReference type="InterPro" id="IPR006626">
    <property type="entry name" value="PbH1"/>
</dbReference>
<dbReference type="InterPro" id="IPR045140">
    <property type="entry name" value="SHCBP1-like"/>
</dbReference>
<dbReference type="EMBL" id="JAFNEN010000181">
    <property type="protein sequence ID" value="KAG8190524.1"/>
    <property type="molecule type" value="Genomic_DNA"/>
</dbReference>
<dbReference type="Pfam" id="PF13229">
    <property type="entry name" value="Beta_helix"/>
    <property type="match status" value="1"/>
</dbReference>
<dbReference type="Pfam" id="PF23762">
    <property type="entry name" value="SHCBP_N"/>
    <property type="match status" value="1"/>
</dbReference>
<dbReference type="GO" id="GO:0005819">
    <property type="term" value="C:spindle"/>
    <property type="evidence" value="ECO:0007669"/>
    <property type="project" value="UniProtKB-SubCell"/>
</dbReference>
<evidence type="ECO:0000256" key="2">
    <source>
        <dbReference type="ARBA" id="ARBA00022490"/>
    </source>
</evidence>
<evidence type="ECO:0000259" key="5">
    <source>
        <dbReference type="Pfam" id="PF23762"/>
    </source>
</evidence>
<comment type="subcellular location">
    <subcellularLocation>
        <location evidence="1">Cytoplasm</location>
        <location evidence="1">Cytoskeleton</location>
        <location evidence="1">Spindle</location>
    </subcellularLocation>
</comment>
<dbReference type="InterPro" id="IPR039448">
    <property type="entry name" value="Beta_helix"/>
</dbReference>
<feature type="domain" description="SHC SH2" evidence="5">
    <location>
        <begin position="51"/>
        <end position="284"/>
    </location>
</feature>
<dbReference type="Gene3D" id="2.160.20.10">
    <property type="entry name" value="Single-stranded right-handed beta-helix, Pectin lyase-like"/>
    <property type="match status" value="1"/>
</dbReference>
<evidence type="ECO:0000256" key="1">
    <source>
        <dbReference type="ARBA" id="ARBA00004186"/>
    </source>
</evidence>
<reference evidence="6 7" key="1">
    <citation type="journal article" date="2022" name="Nat. Ecol. Evol.">
        <title>A masculinizing supergene underlies an exaggerated male reproductive morph in a spider.</title>
        <authorList>
            <person name="Hendrickx F."/>
            <person name="De Corte Z."/>
            <person name="Sonet G."/>
            <person name="Van Belleghem S.M."/>
            <person name="Kostlbacher S."/>
            <person name="Vangestel C."/>
        </authorList>
    </citation>
    <scope>NUCLEOTIDE SEQUENCE [LARGE SCALE GENOMIC DNA]</scope>
    <source>
        <strain evidence="6">W744_W776</strain>
    </source>
</reference>
<protein>
    <recommendedName>
        <fullName evidence="8">Right handed beta helix domain-containing protein</fullName>
    </recommendedName>
</protein>
<sequence>MSYYDLGQELVKNSGAQDTGTMDTTMQLDITSVYPNIYKVELEAMSFQDLATTFTDELLQGCSFSNLEFALVDYITSIVEPVGWRAVWRSSKESSILDLEYDFIVEVVNVSLEKLEAEVFLKSIIAADRNFLNLETLRPKVKMDCSLNVPLTELYVISEDDEEDLYQKTAVAIEHVKFFLKHISRPWDGEDDITYSEEVLKSRLQLFFDMKNNILPKTMISKIKSLLKEGARVQKELHKWYRDHNVSDSEAEINEEDFMHSMSLKRKLEKLQAKMEMLENPVIRSFVTKKYSPNRPLKRPAKSKPVTYVVAKEFTSQMITELSIDPSSTLEFEHNPEAAFKYSSAGDKIFIFPGTYQCDTLGWVECEIFVKGIGLNTDIVLEATGNSDILLNCCSQKVEIQNISLKAKAGLLSAVVVHHGKIELRSCIINGNEAEIGLLLLGGAEAILEYCYICNPSDDGIQMRSLSSLNMKSSKINFAERHGIQIDAESGLSGQSSTDLTLSDCHITNNGGHGIFLNNAPITDISLQRPSGDFSTMELFPWIKHKIEDTVMDHNGESGIGVSSSCKNKSLSDSTINTNGVNHDNLNYSALSDLLNEVNLSVDYQDSVNEL</sequence>
<dbReference type="SUPFAM" id="SSF51126">
    <property type="entry name" value="Pectin lyase-like"/>
    <property type="match status" value="1"/>
</dbReference>
<organism evidence="6 7">
    <name type="scientific">Oedothorax gibbosus</name>
    <dbReference type="NCBI Taxonomy" id="931172"/>
    <lineage>
        <taxon>Eukaryota</taxon>
        <taxon>Metazoa</taxon>
        <taxon>Ecdysozoa</taxon>
        <taxon>Arthropoda</taxon>
        <taxon>Chelicerata</taxon>
        <taxon>Arachnida</taxon>
        <taxon>Araneae</taxon>
        <taxon>Araneomorphae</taxon>
        <taxon>Entelegynae</taxon>
        <taxon>Araneoidea</taxon>
        <taxon>Linyphiidae</taxon>
        <taxon>Erigoninae</taxon>
        <taxon>Oedothorax</taxon>
    </lineage>
</organism>
<dbReference type="AlphaFoldDB" id="A0AAV6V3Q3"/>
<feature type="domain" description="Right handed beta helix" evidence="4">
    <location>
        <begin position="391"/>
        <end position="520"/>
    </location>
</feature>
<dbReference type="Proteomes" id="UP000827092">
    <property type="component" value="Unassembled WGS sequence"/>
</dbReference>
<keyword evidence="2" id="KW-0963">Cytoplasm</keyword>
<dbReference type="GO" id="GO:0007112">
    <property type="term" value="P:male meiosis cytokinesis"/>
    <property type="evidence" value="ECO:0007669"/>
    <property type="project" value="TreeGrafter"/>
</dbReference>
<keyword evidence="7" id="KW-1185">Reference proteome</keyword>
<evidence type="ECO:0000313" key="6">
    <source>
        <dbReference type="EMBL" id="KAG8190524.1"/>
    </source>
</evidence>
<dbReference type="InterPro" id="IPR011050">
    <property type="entry name" value="Pectin_lyase_fold/virulence"/>
</dbReference>
<proteinExistence type="predicted"/>
<dbReference type="GO" id="GO:0007283">
    <property type="term" value="P:spermatogenesis"/>
    <property type="evidence" value="ECO:0007669"/>
    <property type="project" value="TreeGrafter"/>
</dbReference>
<dbReference type="InterPro" id="IPR012334">
    <property type="entry name" value="Pectin_lyas_fold"/>
</dbReference>
<comment type="caution">
    <text evidence="6">The sequence shown here is derived from an EMBL/GenBank/DDBJ whole genome shotgun (WGS) entry which is preliminary data.</text>
</comment>
<dbReference type="SMART" id="SM00710">
    <property type="entry name" value="PbH1"/>
    <property type="match status" value="3"/>
</dbReference>
<gene>
    <name evidence="6" type="ORF">JTE90_004099</name>
</gene>